<dbReference type="GO" id="GO:0016020">
    <property type="term" value="C:membrane"/>
    <property type="evidence" value="ECO:0007669"/>
    <property type="project" value="UniProtKB-SubCell"/>
</dbReference>
<evidence type="ECO:0000256" key="6">
    <source>
        <dbReference type="SAM" id="Phobius"/>
    </source>
</evidence>
<evidence type="ECO:0000313" key="7">
    <source>
        <dbReference type="EMBL" id="OXV11312.1"/>
    </source>
</evidence>
<dbReference type="Pfam" id="PF10190">
    <property type="entry name" value="Tmemb_170"/>
    <property type="match status" value="1"/>
</dbReference>
<evidence type="ECO:0000313" key="8">
    <source>
        <dbReference type="Proteomes" id="UP000243515"/>
    </source>
</evidence>
<name>A0A232M4P9_9EURO</name>
<protein>
    <recommendedName>
        <fullName evidence="9">Integral membrane protein</fullName>
    </recommendedName>
</protein>
<dbReference type="AlphaFoldDB" id="A0A232M4P9"/>
<dbReference type="PANTHER" id="PTHR22779">
    <property type="entry name" value="SD17342P"/>
    <property type="match status" value="1"/>
</dbReference>
<comment type="caution">
    <text evidence="7">The sequence shown here is derived from an EMBL/GenBank/DDBJ whole genome shotgun (WGS) entry which is preliminary data.</text>
</comment>
<keyword evidence="5 6" id="KW-0472">Membrane</keyword>
<keyword evidence="3 6" id="KW-0812">Transmembrane</keyword>
<dbReference type="EMBL" id="NPHW01002512">
    <property type="protein sequence ID" value="OXV11312.1"/>
    <property type="molecule type" value="Genomic_DNA"/>
</dbReference>
<proteinExistence type="inferred from homology"/>
<evidence type="ECO:0000256" key="3">
    <source>
        <dbReference type="ARBA" id="ARBA00022692"/>
    </source>
</evidence>
<feature type="transmembrane region" description="Helical" evidence="6">
    <location>
        <begin position="70"/>
        <end position="101"/>
    </location>
</feature>
<comment type="similarity">
    <text evidence="2">Belongs to the TMEM170 family.</text>
</comment>
<feature type="transmembrane region" description="Helical" evidence="6">
    <location>
        <begin position="42"/>
        <end position="63"/>
    </location>
</feature>
<evidence type="ECO:0000256" key="5">
    <source>
        <dbReference type="ARBA" id="ARBA00023136"/>
    </source>
</evidence>
<keyword evidence="4 6" id="KW-1133">Transmembrane helix</keyword>
<sequence>MTSRVPVDYQLPAFPSLYNPVNDHVGGASYLYYKKDIWRFTLLWTLILYAGVFLAVVICAVLVQWRNWRIIWAVPLGYCITAGLEGLLAGSVVGLILGAVYEAGNVTMSTWTPFLWASINVLVVILSSFPMQGAI</sequence>
<evidence type="ECO:0008006" key="9">
    <source>
        <dbReference type="Google" id="ProtNLM"/>
    </source>
</evidence>
<evidence type="ECO:0000256" key="2">
    <source>
        <dbReference type="ARBA" id="ARBA00006325"/>
    </source>
</evidence>
<dbReference type="PANTHER" id="PTHR22779:SF6">
    <property type="entry name" value="SD17342P"/>
    <property type="match status" value="1"/>
</dbReference>
<feature type="transmembrane region" description="Helical" evidence="6">
    <location>
        <begin position="113"/>
        <end position="131"/>
    </location>
</feature>
<organism evidence="7 8">
    <name type="scientific">Elaphomyces granulatus</name>
    <dbReference type="NCBI Taxonomy" id="519963"/>
    <lineage>
        <taxon>Eukaryota</taxon>
        <taxon>Fungi</taxon>
        <taxon>Dikarya</taxon>
        <taxon>Ascomycota</taxon>
        <taxon>Pezizomycotina</taxon>
        <taxon>Eurotiomycetes</taxon>
        <taxon>Eurotiomycetidae</taxon>
        <taxon>Eurotiales</taxon>
        <taxon>Elaphomycetaceae</taxon>
        <taxon>Elaphomyces</taxon>
    </lineage>
</organism>
<evidence type="ECO:0000256" key="4">
    <source>
        <dbReference type="ARBA" id="ARBA00022989"/>
    </source>
</evidence>
<dbReference type="InterPro" id="IPR019334">
    <property type="entry name" value="TMEM170A/B/YPR153W-like"/>
</dbReference>
<comment type="subcellular location">
    <subcellularLocation>
        <location evidence="1">Membrane</location>
        <topology evidence="1">Multi-pass membrane protein</topology>
    </subcellularLocation>
</comment>
<accession>A0A232M4P9</accession>
<gene>
    <name evidence="7" type="ORF">Egran_00930</name>
</gene>
<dbReference type="Proteomes" id="UP000243515">
    <property type="component" value="Unassembled WGS sequence"/>
</dbReference>
<reference evidence="7 8" key="1">
    <citation type="journal article" date="2015" name="Environ. Microbiol.">
        <title>Metagenome sequence of Elaphomyces granulatus from sporocarp tissue reveals Ascomycota ectomycorrhizal fingerprints of genome expansion and a Proteobacteria-rich microbiome.</title>
        <authorList>
            <person name="Quandt C.A."/>
            <person name="Kohler A."/>
            <person name="Hesse C.N."/>
            <person name="Sharpton T.J."/>
            <person name="Martin F."/>
            <person name="Spatafora J.W."/>
        </authorList>
    </citation>
    <scope>NUCLEOTIDE SEQUENCE [LARGE SCALE GENOMIC DNA]</scope>
    <source>
        <strain evidence="7 8">OSC145934</strain>
    </source>
</reference>
<dbReference type="OrthoDB" id="2131401at2759"/>
<evidence type="ECO:0000256" key="1">
    <source>
        <dbReference type="ARBA" id="ARBA00004141"/>
    </source>
</evidence>
<keyword evidence="8" id="KW-1185">Reference proteome</keyword>